<dbReference type="AlphaFoldDB" id="A0A934U6T7"/>
<keyword evidence="2" id="KW-1185">Reference proteome</keyword>
<protein>
    <submittedName>
        <fullName evidence="1">Uncharacterized protein</fullName>
    </submittedName>
</protein>
<dbReference type="RefSeq" id="WP_199708500.1">
    <property type="nucleotide sequence ID" value="NZ_JAEMNV010000014.1"/>
</dbReference>
<sequence length="139" mass="15861">MTIIEFLKARIADDEEQARSVAAFNGTAEWRYDDGVERSKVESIRRYGPNTTINVVRHEIVWGPHTCIGGSGAWPARTQEMQFIARHDPARVLRECAAKRATIAAFRDWLPDYDDSVHEALAPMAAIYSDHPDYREEWA</sequence>
<comment type="caution">
    <text evidence="1">The sequence shown here is derived from an EMBL/GenBank/DDBJ whole genome shotgun (WGS) entry which is preliminary data.</text>
</comment>
<dbReference type="Proteomes" id="UP000655868">
    <property type="component" value="Unassembled WGS sequence"/>
</dbReference>
<evidence type="ECO:0000313" key="2">
    <source>
        <dbReference type="Proteomes" id="UP000655868"/>
    </source>
</evidence>
<proteinExistence type="predicted"/>
<dbReference type="EMBL" id="JAEMNV010000014">
    <property type="protein sequence ID" value="MBJ8342797.1"/>
    <property type="molecule type" value="Genomic_DNA"/>
</dbReference>
<evidence type="ECO:0000313" key="1">
    <source>
        <dbReference type="EMBL" id="MBJ8342797.1"/>
    </source>
</evidence>
<organism evidence="1 2">
    <name type="scientific">Antrihabitans stalagmiti</name>
    <dbReference type="NCBI Taxonomy" id="2799499"/>
    <lineage>
        <taxon>Bacteria</taxon>
        <taxon>Bacillati</taxon>
        <taxon>Actinomycetota</taxon>
        <taxon>Actinomycetes</taxon>
        <taxon>Mycobacteriales</taxon>
        <taxon>Nocardiaceae</taxon>
        <taxon>Antrihabitans</taxon>
    </lineage>
</organism>
<gene>
    <name evidence="1" type="ORF">JGU71_28295</name>
</gene>
<accession>A0A934U6T7</accession>
<dbReference type="Pfam" id="PF19730">
    <property type="entry name" value="DUF6221"/>
    <property type="match status" value="1"/>
</dbReference>
<name>A0A934U6T7_9NOCA</name>
<reference evidence="1" key="1">
    <citation type="submission" date="2020-12" db="EMBL/GenBank/DDBJ databases">
        <title>Antrihabitans popcorni sp. nov. and Antrihabitans auranticaus sp. nov., isolated from a larva cave.</title>
        <authorList>
            <person name="Lee S.D."/>
            <person name="Kim I.S."/>
        </authorList>
    </citation>
    <scope>NUCLEOTIDE SEQUENCE</scope>
    <source>
        <strain evidence="1">YC3-6</strain>
    </source>
</reference>
<dbReference type="InterPro" id="IPR046193">
    <property type="entry name" value="DUF6221"/>
</dbReference>